<keyword evidence="9 10" id="KW-0998">Cell outer membrane</keyword>
<keyword evidence="3 10" id="KW-0813">Transport</keyword>
<evidence type="ECO:0000256" key="1">
    <source>
        <dbReference type="ARBA" id="ARBA00004571"/>
    </source>
</evidence>
<accession>A0A0C2BNV4</accession>
<evidence type="ECO:0000256" key="8">
    <source>
        <dbReference type="ARBA" id="ARBA00023170"/>
    </source>
</evidence>
<evidence type="ECO:0000313" key="16">
    <source>
        <dbReference type="Proteomes" id="UP000031572"/>
    </source>
</evidence>
<keyword evidence="12" id="KW-0732">Signal</keyword>
<dbReference type="Gene3D" id="2.40.170.20">
    <property type="entry name" value="TonB-dependent receptor, beta-barrel domain"/>
    <property type="match status" value="1"/>
</dbReference>
<evidence type="ECO:0000259" key="14">
    <source>
        <dbReference type="Pfam" id="PF07715"/>
    </source>
</evidence>
<dbReference type="SUPFAM" id="SSF56935">
    <property type="entry name" value="Porins"/>
    <property type="match status" value="1"/>
</dbReference>
<keyword evidence="6 11" id="KW-0798">TonB box</keyword>
<evidence type="ECO:0000256" key="9">
    <source>
        <dbReference type="ARBA" id="ARBA00023237"/>
    </source>
</evidence>
<dbReference type="OrthoDB" id="5332150at2"/>
<dbReference type="GO" id="GO:0044718">
    <property type="term" value="P:siderophore transmembrane transport"/>
    <property type="evidence" value="ECO:0007669"/>
    <property type="project" value="TreeGrafter"/>
</dbReference>
<dbReference type="InterPro" id="IPR037066">
    <property type="entry name" value="Plug_dom_sf"/>
</dbReference>
<dbReference type="AlphaFoldDB" id="A0A0C2BNV4"/>
<reference evidence="15 16" key="1">
    <citation type="submission" date="2014-12" db="EMBL/GenBank/DDBJ databases">
        <title>Denitrispirillum autotrophicum gen. nov., sp. nov., Denitrifying, Facultatively Autotrophic Bacteria Isolated from Rice Paddy Soil.</title>
        <authorList>
            <person name="Ishii S."/>
            <person name="Ashida N."/>
            <person name="Ohno H."/>
            <person name="Otsuka S."/>
            <person name="Yokota A."/>
            <person name="Senoo K."/>
        </authorList>
    </citation>
    <scope>NUCLEOTIDE SEQUENCE [LARGE SCALE GENOMIC DNA]</scope>
    <source>
        <strain evidence="15 16">TSA66</strain>
    </source>
</reference>
<feature type="chain" id="PRO_5002158677" evidence="12">
    <location>
        <begin position="27"/>
        <end position="737"/>
    </location>
</feature>
<dbReference type="Pfam" id="PF00593">
    <property type="entry name" value="TonB_dep_Rec_b-barrel"/>
    <property type="match status" value="1"/>
</dbReference>
<comment type="subcellular location">
    <subcellularLocation>
        <location evidence="1 10">Cell outer membrane</location>
        <topology evidence="1 10">Multi-pass membrane protein</topology>
    </subcellularLocation>
</comment>
<feature type="domain" description="TonB-dependent receptor-like beta-barrel" evidence="13">
    <location>
        <begin position="260"/>
        <end position="688"/>
    </location>
</feature>
<keyword evidence="16" id="KW-1185">Reference proteome</keyword>
<proteinExistence type="inferred from homology"/>
<dbReference type="PANTHER" id="PTHR30069">
    <property type="entry name" value="TONB-DEPENDENT OUTER MEMBRANE RECEPTOR"/>
    <property type="match status" value="1"/>
</dbReference>
<keyword evidence="4 10" id="KW-1134">Transmembrane beta strand</keyword>
<dbReference type="GO" id="GO:0009279">
    <property type="term" value="C:cell outer membrane"/>
    <property type="evidence" value="ECO:0007669"/>
    <property type="project" value="UniProtKB-SubCell"/>
</dbReference>
<dbReference type="InterPro" id="IPR039426">
    <property type="entry name" value="TonB-dep_rcpt-like"/>
</dbReference>
<dbReference type="GO" id="GO:0015344">
    <property type="term" value="F:siderophore uptake transmembrane transporter activity"/>
    <property type="evidence" value="ECO:0007669"/>
    <property type="project" value="TreeGrafter"/>
</dbReference>
<name>A0A0C2BNV4_9BURK</name>
<dbReference type="STRING" id="709839.TSA66_22270"/>
<dbReference type="Pfam" id="PF07715">
    <property type="entry name" value="Plug"/>
    <property type="match status" value="1"/>
</dbReference>
<evidence type="ECO:0000256" key="7">
    <source>
        <dbReference type="ARBA" id="ARBA00023136"/>
    </source>
</evidence>
<feature type="signal peptide" evidence="12">
    <location>
        <begin position="1"/>
        <end position="26"/>
    </location>
</feature>
<evidence type="ECO:0000256" key="5">
    <source>
        <dbReference type="ARBA" id="ARBA00022692"/>
    </source>
</evidence>
<dbReference type="InterPro" id="IPR012910">
    <property type="entry name" value="Plug_dom"/>
</dbReference>
<dbReference type="Gene3D" id="2.170.130.10">
    <property type="entry name" value="TonB-dependent receptor, plug domain"/>
    <property type="match status" value="1"/>
</dbReference>
<evidence type="ECO:0000259" key="13">
    <source>
        <dbReference type="Pfam" id="PF00593"/>
    </source>
</evidence>
<dbReference type="PROSITE" id="PS52016">
    <property type="entry name" value="TONB_DEPENDENT_REC_3"/>
    <property type="match status" value="1"/>
</dbReference>
<evidence type="ECO:0000256" key="12">
    <source>
        <dbReference type="SAM" id="SignalP"/>
    </source>
</evidence>
<dbReference type="RefSeq" id="WP_040041561.1">
    <property type="nucleotide sequence ID" value="NZ_JWJG01000028.1"/>
</dbReference>
<evidence type="ECO:0000256" key="4">
    <source>
        <dbReference type="ARBA" id="ARBA00022452"/>
    </source>
</evidence>
<comment type="similarity">
    <text evidence="2 10 11">Belongs to the TonB-dependent receptor family.</text>
</comment>
<organism evidence="15 16">
    <name type="scientific">Noviherbaspirillum autotrophicum</name>
    <dbReference type="NCBI Taxonomy" id="709839"/>
    <lineage>
        <taxon>Bacteria</taxon>
        <taxon>Pseudomonadati</taxon>
        <taxon>Pseudomonadota</taxon>
        <taxon>Betaproteobacteria</taxon>
        <taxon>Burkholderiales</taxon>
        <taxon>Oxalobacteraceae</taxon>
        <taxon>Noviherbaspirillum</taxon>
    </lineage>
</organism>
<dbReference type="PANTHER" id="PTHR30069:SF49">
    <property type="entry name" value="OUTER MEMBRANE PROTEIN C"/>
    <property type="match status" value="1"/>
</dbReference>
<sequence length="737" mass="80056">MQHHFRPRAAALAIATLFAGTTPAHADPDQVMEEVVVRAPKPVPLPMAAGTSNADAMAGKRAALSDSAQLLNDVPGVSLSAAGGVSSLPVIHGLADDRNRIKVDGMDLVSACANHMNPPLSYIDPSNVENLKIYSSLVPVSVGGDSIGGAIIVGSKAPRFADAGEGLLTTGEAGAFYRSNGNAHGVHASATAANERLSVTYNGSTEQSDNYKAAQAFKPGTLATWTKTGDHWIGGDEVASSSYKAENHSLGIALRGGGHLFDLKAGFQHIPYQGFPNQHMDMTDNRSTQLNAGYTGEFAWGTLAARVYHETTRHKMDFADDKLYWYGAAHNVAGMPMDTDGSNTGVSLKADITLSERDLLRVGGEVQRYRLDDWWAPVANSKMMSPDTFWNINNGKRDRFDVFAEWEAEWSPKWLTLMGIRSDTVKMDAGNVQGYNTMYSNNAAPFNASNRKKTDDNINLTALARYTPNARQTYEGGYSRKSRSPSLYERYTWSTNGMAMTMNNWLNDGNGYVGDMNLKPEVAHTLSFTMDWHDGADNDWGMKITPYYTRVDNYVDAQCLTTCAPNRFNYLKVANRDARLYGLDLSGFAGLGKLAGFGAFTGKGVISYVDGKDTSTGERLYNIMPLNARLTLEHRMGNWTTTIEEVLVSAKSQVSQVRNEIKTAGYGLLNLRTSYDTKRYRVDIGIDNALNKFYAQPLGGAYIGQGTTMSLNGAGAPYGIAVPGMGRSLYAGLSVKF</sequence>
<evidence type="ECO:0000256" key="11">
    <source>
        <dbReference type="RuleBase" id="RU003357"/>
    </source>
</evidence>
<feature type="domain" description="TonB-dependent receptor plug" evidence="14">
    <location>
        <begin position="61"/>
        <end position="150"/>
    </location>
</feature>
<evidence type="ECO:0000313" key="15">
    <source>
        <dbReference type="EMBL" id="KIF82930.1"/>
    </source>
</evidence>
<evidence type="ECO:0000256" key="10">
    <source>
        <dbReference type="PROSITE-ProRule" id="PRU01360"/>
    </source>
</evidence>
<keyword evidence="7 10" id="KW-0472">Membrane</keyword>
<gene>
    <name evidence="15" type="ORF">TSA66_22270</name>
</gene>
<protein>
    <submittedName>
        <fullName evidence="15">TonB-dependent receptor</fullName>
    </submittedName>
</protein>
<evidence type="ECO:0000256" key="2">
    <source>
        <dbReference type="ARBA" id="ARBA00009810"/>
    </source>
</evidence>
<keyword evidence="5 10" id="KW-0812">Transmembrane</keyword>
<evidence type="ECO:0000256" key="6">
    <source>
        <dbReference type="ARBA" id="ARBA00023077"/>
    </source>
</evidence>
<dbReference type="InterPro" id="IPR036942">
    <property type="entry name" value="Beta-barrel_TonB_sf"/>
</dbReference>
<comment type="caution">
    <text evidence="15">The sequence shown here is derived from an EMBL/GenBank/DDBJ whole genome shotgun (WGS) entry which is preliminary data.</text>
</comment>
<evidence type="ECO:0000256" key="3">
    <source>
        <dbReference type="ARBA" id="ARBA00022448"/>
    </source>
</evidence>
<dbReference type="Proteomes" id="UP000031572">
    <property type="component" value="Unassembled WGS sequence"/>
</dbReference>
<dbReference type="InterPro" id="IPR000531">
    <property type="entry name" value="Beta-barrel_TonB"/>
</dbReference>
<dbReference type="EMBL" id="JWJG01000028">
    <property type="protein sequence ID" value="KIF82930.1"/>
    <property type="molecule type" value="Genomic_DNA"/>
</dbReference>
<keyword evidence="8 15" id="KW-0675">Receptor</keyword>